<dbReference type="PROSITE" id="PS50020">
    <property type="entry name" value="WW_DOMAIN_2"/>
    <property type="match status" value="1"/>
</dbReference>
<reference evidence="3 4" key="1">
    <citation type="submission" date="2019-07" db="EMBL/GenBank/DDBJ databases">
        <title>Venturia inaequalis Genome Resource.</title>
        <authorList>
            <person name="Lichtner F.J."/>
        </authorList>
    </citation>
    <scope>NUCLEOTIDE SEQUENCE [LARGE SCALE GENOMIC DNA]</scope>
    <source>
        <strain evidence="3 4">DMI_063113</strain>
    </source>
</reference>
<evidence type="ECO:0000313" key="3">
    <source>
        <dbReference type="EMBL" id="KAE9992516.1"/>
    </source>
</evidence>
<dbReference type="SUPFAM" id="SSF54695">
    <property type="entry name" value="POZ domain"/>
    <property type="match status" value="1"/>
</dbReference>
<organism evidence="3 4">
    <name type="scientific">Venturia inaequalis</name>
    <name type="common">Apple scab fungus</name>
    <dbReference type="NCBI Taxonomy" id="5025"/>
    <lineage>
        <taxon>Eukaryota</taxon>
        <taxon>Fungi</taxon>
        <taxon>Dikarya</taxon>
        <taxon>Ascomycota</taxon>
        <taxon>Pezizomycotina</taxon>
        <taxon>Dothideomycetes</taxon>
        <taxon>Pleosporomycetidae</taxon>
        <taxon>Venturiales</taxon>
        <taxon>Venturiaceae</taxon>
        <taxon>Venturia</taxon>
    </lineage>
</organism>
<dbReference type="InterPro" id="IPR001202">
    <property type="entry name" value="WW_dom"/>
</dbReference>
<feature type="domain" description="BTB" evidence="2">
    <location>
        <begin position="28"/>
        <end position="95"/>
    </location>
</feature>
<dbReference type="PANTHER" id="PTHR47843:SF5">
    <property type="entry name" value="BTB_POZ DOMAIN PROTEIN"/>
    <property type="match status" value="1"/>
</dbReference>
<sequence>MASRSAHNIFADDLLANLPNLRSSGVFSDFTITCDDSIFNVHKLILGSHSGYFATMFASGFKEAQENSVVLEEDKSYIVDAMIEALYDGDYIYENDDDLMESEDMFHAKVYAIADKYDVPKLKILASEHFVRSFATAESTVRDIAETIEYVYDSTPESDRCLRDIVVHIAADRTSDFYRCPEFEAMAGTVSDFCNDLAKRLGVKQELSEGWKKPLLPITCWRALVTGWDITASGPYPNPPQVEMVNGRQHIQEDLLPAPEMYQFGSGIPGMPMPSQAQVSDPSLPPGWQVKHHLNGARYYLHPPTGRYSECHPSLM</sequence>
<feature type="domain" description="WW" evidence="1">
    <location>
        <begin position="282"/>
        <end position="315"/>
    </location>
</feature>
<evidence type="ECO:0000313" key="4">
    <source>
        <dbReference type="Proteomes" id="UP000490939"/>
    </source>
</evidence>
<gene>
    <name evidence="3" type="ORF">EG327_008776</name>
</gene>
<dbReference type="SUPFAM" id="SSF51045">
    <property type="entry name" value="WW domain"/>
    <property type="match status" value="1"/>
</dbReference>
<accession>A0A8H3ZHU4</accession>
<keyword evidence="4" id="KW-1185">Reference proteome</keyword>
<dbReference type="AlphaFoldDB" id="A0A8H3ZHU4"/>
<dbReference type="EMBL" id="WNWR01000056">
    <property type="protein sequence ID" value="KAE9992516.1"/>
    <property type="molecule type" value="Genomic_DNA"/>
</dbReference>
<dbReference type="InterPro" id="IPR011333">
    <property type="entry name" value="SKP1/BTB/POZ_sf"/>
</dbReference>
<dbReference type="Gene3D" id="3.30.710.10">
    <property type="entry name" value="Potassium Channel Kv1.1, Chain A"/>
    <property type="match status" value="1"/>
</dbReference>
<dbReference type="PROSITE" id="PS50097">
    <property type="entry name" value="BTB"/>
    <property type="match status" value="1"/>
</dbReference>
<dbReference type="Proteomes" id="UP000490939">
    <property type="component" value="Unassembled WGS sequence"/>
</dbReference>
<evidence type="ECO:0000259" key="2">
    <source>
        <dbReference type="PROSITE" id="PS50097"/>
    </source>
</evidence>
<evidence type="ECO:0000259" key="1">
    <source>
        <dbReference type="PROSITE" id="PS50020"/>
    </source>
</evidence>
<dbReference type="Pfam" id="PF00651">
    <property type="entry name" value="BTB"/>
    <property type="match status" value="1"/>
</dbReference>
<protein>
    <recommendedName>
        <fullName evidence="5">BTB domain-containing protein</fullName>
    </recommendedName>
</protein>
<dbReference type="CDD" id="cd18186">
    <property type="entry name" value="BTB_POZ_ZBTB_KLHL-like"/>
    <property type="match status" value="1"/>
</dbReference>
<dbReference type="SMART" id="SM00225">
    <property type="entry name" value="BTB"/>
    <property type="match status" value="1"/>
</dbReference>
<dbReference type="InterPro" id="IPR036020">
    <property type="entry name" value="WW_dom_sf"/>
</dbReference>
<dbReference type="PANTHER" id="PTHR47843">
    <property type="entry name" value="BTB DOMAIN-CONTAINING PROTEIN-RELATED"/>
    <property type="match status" value="1"/>
</dbReference>
<proteinExistence type="predicted"/>
<evidence type="ECO:0008006" key="5">
    <source>
        <dbReference type="Google" id="ProtNLM"/>
    </source>
</evidence>
<comment type="caution">
    <text evidence="3">The sequence shown here is derived from an EMBL/GenBank/DDBJ whole genome shotgun (WGS) entry which is preliminary data.</text>
</comment>
<dbReference type="InterPro" id="IPR000210">
    <property type="entry name" value="BTB/POZ_dom"/>
</dbReference>
<name>A0A8H3ZHU4_VENIN</name>